<evidence type="ECO:0000313" key="3">
    <source>
        <dbReference type="Proteomes" id="UP001496627"/>
    </source>
</evidence>
<keyword evidence="3" id="KW-1185">Reference proteome</keyword>
<protein>
    <submittedName>
        <fullName evidence="2">Uncharacterized protein</fullName>
    </submittedName>
</protein>
<evidence type="ECO:0000313" key="2">
    <source>
        <dbReference type="EMBL" id="MEQ1407973.1"/>
    </source>
</evidence>
<proteinExistence type="predicted"/>
<sequence>MVRIVAQAILSAAGVIVAFFVSENDIGYPIYQMIVSLLLIVVAALLVWYVPRLIRRNNI</sequence>
<feature type="transmembrane region" description="Helical" evidence="1">
    <location>
        <begin position="28"/>
        <end position="50"/>
    </location>
</feature>
<evidence type="ECO:0000256" key="1">
    <source>
        <dbReference type="SAM" id="Phobius"/>
    </source>
</evidence>
<gene>
    <name evidence="2" type="ORF">ABK249_23900</name>
</gene>
<dbReference type="Proteomes" id="UP001496627">
    <property type="component" value="Unassembled WGS sequence"/>
</dbReference>
<name>A0ABV0M8E3_9HYPH</name>
<dbReference type="RefSeq" id="WP_227704011.1">
    <property type="nucleotide sequence ID" value="NZ_JBEAAL010000022.1"/>
</dbReference>
<accession>A0ABV0M8E3</accession>
<dbReference type="EMBL" id="JBEAAL010000022">
    <property type="protein sequence ID" value="MEQ1407973.1"/>
    <property type="molecule type" value="Genomic_DNA"/>
</dbReference>
<reference evidence="2 3" key="1">
    <citation type="submission" date="2024-05" db="EMBL/GenBank/DDBJ databases">
        <title>Neorhizobium sp. Rsf11, a plant growth promoting and heavy metal resistant PAH-degrader.</title>
        <authorList>
            <person name="Golubev S.N."/>
            <person name="Muratova A.Y."/>
            <person name="Markelova M.I."/>
        </authorList>
    </citation>
    <scope>NUCLEOTIDE SEQUENCE [LARGE SCALE GENOMIC DNA]</scope>
    <source>
        <strain evidence="2 3">Rsf11</strain>
    </source>
</reference>
<comment type="caution">
    <text evidence="2">The sequence shown here is derived from an EMBL/GenBank/DDBJ whole genome shotgun (WGS) entry which is preliminary data.</text>
</comment>
<keyword evidence="1" id="KW-0472">Membrane</keyword>
<keyword evidence="1" id="KW-0812">Transmembrane</keyword>
<organism evidence="2 3">
    <name type="scientific">Neorhizobium phenanthreniclasticum</name>
    <dbReference type="NCBI Taxonomy" id="3157917"/>
    <lineage>
        <taxon>Bacteria</taxon>
        <taxon>Pseudomonadati</taxon>
        <taxon>Pseudomonadota</taxon>
        <taxon>Alphaproteobacteria</taxon>
        <taxon>Hyphomicrobiales</taxon>
        <taxon>Rhizobiaceae</taxon>
        <taxon>Rhizobium/Agrobacterium group</taxon>
        <taxon>Neorhizobium</taxon>
    </lineage>
</organism>
<keyword evidence="1" id="KW-1133">Transmembrane helix</keyword>